<dbReference type="EMBL" id="JBHTJV010000002">
    <property type="protein sequence ID" value="MFD0915089.1"/>
    <property type="molecule type" value="Genomic_DNA"/>
</dbReference>
<evidence type="ECO:0000313" key="1">
    <source>
        <dbReference type="EMBL" id="MFD0915089.1"/>
    </source>
</evidence>
<dbReference type="InterPro" id="IPR009367">
    <property type="entry name" value="Elm1-like"/>
</dbReference>
<keyword evidence="2" id="KW-1185">Reference proteome</keyword>
<dbReference type="RefSeq" id="WP_377210940.1">
    <property type="nucleotide sequence ID" value="NZ_JBHTJV010000002.1"/>
</dbReference>
<proteinExistence type="predicted"/>
<protein>
    <submittedName>
        <fullName evidence="1">ELM1/GtrOC1 family putative glycosyltransferase</fullName>
    </submittedName>
</protein>
<dbReference type="Proteomes" id="UP001597101">
    <property type="component" value="Unassembled WGS sequence"/>
</dbReference>
<gene>
    <name evidence="1" type="ORF">ACFQ14_01585</name>
</gene>
<comment type="caution">
    <text evidence="1">The sequence shown here is derived from an EMBL/GenBank/DDBJ whole genome shotgun (WGS) entry which is preliminary data.</text>
</comment>
<evidence type="ECO:0000313" key="2">
    <source>
        <dbReference type="Proteomes" id="UP001597101"/>
    </source>
</evidence>
<name>A0ABW3FE78_9HYPH</name>
<organism evidence="1 2">
    <name type="scientific">Pseudahrensia aquimaris</name>
    <dbReference type="NCBI Taxonomy" id="744461"/>
    <lineage>
        <taxon>Bacteria</taxon>
        <taxon>Pseudomonadati</taxon>
        <taxon>Pseudomonadota</taxon>
        <taxon>Alphaproteobacteria</taxon>
        <taxon>Hyphomicrobiales</taxon>
        <taxon>Ahrensiaceae</taxon>
        <taxon>Pseudahrensia</taxon>
    </lineage>
</organism>
<dbReference type="Pfam" id="PF06258">
    <property type="entry name" value="Mito_fiss_Elm1"/>
    <property type="match status" value="1"/>
</dbReference>
<accession>A0ABW3FE78</accession>
<reference evidence="2" key="1">
    <citation type="journal article" date="2019" name="Int. J. Syst. Evol. Microbiol.">
        <title>The Global Catalogue of Microorganisms (GCM) 10K type strain sequencing project: providing services to taxonomists for standard genome sequencing and annotation.</title>
        <authorList>
            <consortium name="The Broad Institute Genomics Platform"/>
            <consortium name="The Broad Institute Genome Sequencing Center for Infectious Disease"/>
            <person name="Wu L."/>
            <person name="Ma J."/>
        </authorList>
    </citation>
    <scope>NUCLEOTIDE SEQUENCE [LARGE SCALE GENOMIC DNA]</scope>
    <source>
        <strain evidence="2">CCUG 60023</strain>
    </source>
</reference>
<sequence length="332" mass="35940">MKLLLISDGRPGHVHQSDGILAAIRKMSQPEVYRAHLEKRSWPPRRIRTAILASKNMRQILPTATSLKLAGLDVGSIPFKPDIIISTGGACLGASVMAAQVFNAVNIHSGSTRGFSDSDFSVVLHLNPSFSDRSNYIIGLKPSAIQPIPRAADQKSGLALLIGAPTSSHPFSKAEWSALVSWLEKTEFQLEILSSPRTPLAWTNDLLRVSSSNSARIMFRNFQSEGVGGVAEALASSMGVMVTADSNSMIAEAVAAQVPVVSLEPSSYGKVPDVEYNQLLRSNGWVETLKIEIISDEQIAKKIATCTPMTENHLDTLVKNLREKLPQLFGSL</sequence>